<evidence type="ECO:0000313" key="2">
    <source>
        <dbReference type="Proteomes" id="UP000776276"/>
    </source>
</evidence>
<sequence length="381" mass="41645">MAYARGLIARTHGTGLSFAALHPAGLYGRLPESEVLRFLDRTEHGWMERDTPDPGALKRAAMATLAALRPRIVPRARGPRVYLQSSPHHLDKPERVAAILAREEARFAVLVHDLIPIDYPEYARPGGADQHRRRVATIAAHADGIIANSAATLASIEPWLGERTVARRVALLGADDFIDRDDPPADLGTPYFLCIGTIEPRKNHLLLLNLWRRFAAEGGPVPRLVLVGRRGWENENVVDMLERCPGLAPHVEERGTVPDRMVRRLIRGARALLLPSFAEGYGMPVAEALAMGTPVICSDLPALREAGGAAPDYLDPLDGIGWARAIRDYAGEGSPRRAAQAARIGGWTAPRWAGHLDTVLALVQEVADRDFVARRPTRVTA</sequence>
<protein>
    <submittedName>
        <fullName evidence="1">Glycosyltransferase family 4 protein</fullName>
    </submittedName>
</protein>
<organism evidence="1 2">
    <name type="scientific">Sphingomonas quercus</name>
    <dbReference type="NCBI Taxonomy" id="2842451"/>
    <lineage>
        <taxon>Bacteria</taxon>
        <taxon>Pseudomonadati</taxon>
        <taxon>Pseudomonadota</taxon>
        <taxon>Alphaproteobacteria</taxon>
        <taxon>Sphingomonadales</taxon>
        <taxon>Sphingomonadaceae</taxon>
        <taxon>Sphingomonas</taxon>
    </lineage>
</organism>
<dbReference type="Pfam" id="PF13692">
    <property type="entry name" value="Glyco_trans_1_4"/>
    <property type="match status" value="1"/>
</dbReference>
<name>A0ABS6BHU2_9SPHN</name>
<reference evidence="1 2" key="1">
    <citation type="submission" date="2021-06" db="EMBL/GenBank/DDBJ databases">
        <title>Sphingomonas sp. XMGL2, whole genome shotgun sequencing project.</title>
        <authorList>
            <person name="Zhao G."/>
            <person name="Shen L."/>
        </authorList>
    </citation>
    <scope>NUCLEOTIDE SEQUENCE [LARGE SCALE GENOMIC DNA]</scope>
    <source>
        <strain evidence="1 2">XMGL2</strain>
    </source>
</reference>
<comment type="caution">
    <text evidence="1">The sequence shown here is derived from an EMBL/GenBank/DDBJ whole genome shotgun (WGS) entry which is preliminary data.</text>
</comment>
<dbReference type="PANTHER" id="PTHR46401:SF9">
    <property type="entry name" value="MANNOSYLTRANSFERASE A"/>
    <property type="match status" value="1"/>
</dbReference>
<dbReference type="Proteomes" id="UP000776276">
    <property type="component" value="Unassembled WGS sequence"/>
</dbReference>
<accession>A0ABS6BHU2</accession>
<gene>
    <name evidence="1" type="ORF">KOF26_04665</name>
</gene>
<dbReference type="PANTHER" id="PTHR46401">
    <property type="entry name" value="GLYCOSYLTRANSFERASE WBBK-RELATED"/>
    <property type="match status" value="1"/>
</dbReference>
<evidence type="ECO:0000313" key="1">
    <source>
        <dbReference type="EMBL" id="MBU3077152.1"/>
    </source>
</evidence>
<dbReference type="CDD" id="cd03809">
    <property type="entry name" value="GT4_MtfB-like"/>
    <property type="match status" value="1"/>
</dbReference>
<proteinExistence type="predicted"/>
<keyword evidence="2" id="KW-1185">Reference proteome</keyword>
<dbReference type="EMBL" id="JAHKRT010000002">
    <property type="protein sequence ID" value="MBU3077152.1"/>
    <property type="molecule type" value="Genomic_DNA"/>
</dbReference>